<proteinExistence type="predicted"/>
<evidence type="ECO:0000256" key="19">
    <source>
        <dbReference type="ARBA" id="ARBA00025833"/>
    </source>
</evidence>
<keyword evidence="8" id="KW-0645">Protease</keyword>
<dbReference type="PANTHER" id="PTHR12053:SF3">
    <property type="entry name" value="CARBOXYPEPTIDASE Q"/>
    <property type="match status" value="1"/>
</dbReference>
<gene>
    <name evidence="22" type="ORF">QWY15_13665</name>
</gene>
<keyword evidence="12" id="KW-0256">Endoplasmic reticulum</keyword>
<dbReference type="Proteomes" id="UP001172054">
    <property type="component" value="Unassembled WGS sequence"/>
</dbReference>
<dbReference type="InterPro" id="IPR039866">
    <property type="entry name" value="CPQ"/>
</dbReference>
<evidence type="ECO:0000256" key="18">
    <source>
        <dbReference type="ARBA" id="ARBA00023228"/>
    </source>
</evidence>
<dbReference type="EMBL" id="JAUJWW010000006">
    <property type="protein sequence ID" value="MDN7228342.1"/>
    <property type="molecule type" value="Genomic_DNA"/>
</dbReference>
<keyword evidence="17" id="KW-0325">Glycoprotein</keyword>
<evidence type="ECO:0000256" key="2">
    <source>
        <dbReference type="ARBA" id="ARBA00004371"/>
    </source>
</evidence>
<comment type="caution">
    <text evidence="22">The sequence shown here is derived from an EMBL/GenBank/DDBJ whole genome shotgun (WGS) entry which is preliminary data.</text>
</comment>
<evidence type="ECO:0000256" key="1">
    <source>
        <dbReference type="ARBA" id="ARBA00004240"/>
    </source>
</evidence>
<dbReference type="PANTHER" id="PTHR12053">
    <property type="entry name" value="PROTEASE FAMILY M28 PLASMA GLUTAMATE CARBOXYPEPTIDASE-RELATED"/>
    <property type="match status" value="1"/>
</dbReference>
<organism evidence="22 23">
    <name type="scientific">Planococcus liqunii</name>
    <dbReference type="NCBI Taxonomy" id="3058394"/>
    <lineage>
        <taxon>Bacteria</taxon>
        <taxon>Bacillati</taxon>
        <taxon>Bacillota</taxon>
        <taxon>Bacilli</taxon>
        <taxon>Bacillales</taxon>
        <taxon>Caryophanaceae</taxon>
        <taxon>Planococcus</taxon>
    </lineage>
</organism>
<evidence type="ECO:0000256" key="15">
    <source>
        <dbReference type="ARBA" id="ARBA00023049"/>
    </source>
</evidence>
<evidence type="ECO:0000256" key="14">
    <source>
        <dbReference type="ARBA" id="ARBA00023034"/>
    </source>
</evidence>
<evidence type="ECO:0000256" key="11">
    <source>
        <dbReference type="ARBA" id="ARBA00022801"/>
    </source>
</evidence>
<evidence type="ECO:0000259" key="21">
    <source>
        <dbReference type="Pfam" id="PF04389"/>
    </source>
</evidence>
<dbReference type="Gene3D" id="3.50.30.30">
    <property type="match status" value="1"/>
</dbReference>
<evidence type="ECO:0000256" key="17">
    <source>
        <dbReference type="ARBA" id="ARBA00023180"/>
    </source>
</evidence>
<dbReference type="RefSeq" id="WP_301726773.1">
    <property type="nucleotide sequence ID" value="NZ_JAUJWW010000006.1"/>
</dbReference>
<protein>
    <recommendedName>
        <fullName evidence="5">Carboxypeptidase Q</fullName>
    </recommendedName>
    <alternativeName>
        <fullName evidence="20">Plasma glutamate carboxypeptidase</fullName>
    </alternativeName>
</protein>
<keyword evidence="11" id="KW-0378">Hydrolase</keyword>
<feature type="domain" description="Peptidase M28" evidence="21">
    <location>
        <begin position="214"/>
        <end position="414"/>
    </location>
</feature>
<evidence type="ECO:0000256" key="12">
    <source>
        <dbReference type="ARBA" id="ARBA00022824"/>
    </source>
</evidence>
<evidence type="ECO:0000256" key="7">
    <source>
        <dbReference type="ARBA" id="ARBA00022645"/>
    </source>
</evidence>
<evidence type="ECO:0000256" key="3">
    <source>
        <dbReference type="ARBA" id="ARBA00004555"/>
    </source>
</evidence>
<keyword evidence="15" id="KW-0482">Metalloprotease</keyword>
<comment type="subunit">
    <text evidence="19">Homodimer. The monomeric form is inactive while the homodimer is active.</text>
</comment>
<evidence type="ECO:0000256" key="8">
    <source>
        <dbReference type="ARBA" id="ARBA00022670"/>
    </source>
</evidence>
<keyword evidence="13" id="KW-0862">Zinc</keyword>
<keyword evidence="9" id="KW-0479">Metal-binding</keyword>
<keyword evidence="18" id="KW-0458">Lysosome</keyword>
<keyword evidence="7" id="KW-0121">Carboxypeptidase</keyword>
<dbReference type="InterPro" id="IPR046450">
    <property type="entry name" value="PA_dom_sf"/>
</dbReference>
<dbReference type="SUPFAM" id="SSF53187">
    <property type="entry name" value="Zn-dependent exopeptidases"/>
    <property type="match status" value="1"/>
</dbReference>
<evidence type="ECO:0000256" key="4">
    <source>
        <dbReference type="ARBA" id="ARBA00004613"/>
    </source>
</evidence>
<reference evidence="22 23" key="1">
    <citation type="submission" date="2023-06" db="EMBL/GenBank/DDBJ databases">
        <title>Novel species in genus Planococcus.</title>
        <authorList>
            <person name="Ning S."/>
        </authorList>
    </citation>
    <scope>NUCLEOTIDE SEQUENCE [LARGE SCALE GENOMIC DNA]</scope>
    <source>
        <strain evidence="22 23">N064</strain>
    </source>
</reference>
<accession>A0ABT8MTW0</accession>
<evidence type="ECO:0000256" key="20">
    <source>
        <dbReference type="ARBA" id="ARBA00033328"/>
    </source>
</evidence>
<evidence type="ECO:0000313" key="22">
    <source>
        <dbReference type="EMBL" id="MDN7228342.1"/>
    </source>
</evidence>
<evidence type="ECO:0000256" key="5">
    <source>
        <dbReference type="ARBA" id="ARBA00014116"/>
    </source>
</evidence>
<keyword evidence="10" id="KW-0732">Signal</keyword>
<evidence type="ECO:0000313" key="23">
    <source>
        <dbReference type="Proteomes" id="UP001172054"/>
    </source>
</evidence>
<keyword evidence="14" id="KW-0333">Golgi apparatus</keyword>
<name>A0ABT8MTW0_9BACL</name>
<dbReference type="SUPFAM" id="SSF52025">
    <property type="entry name" value="PA domain"/>
    <property type="match status" value="1"/>
</dbReference>
<keyword evidence="16" id="KW-0865">Zymogen</keyword>
<dbReference type="Gene3D" id="3.40.630.10">
    <property type="entry name" value="Zn peptidases"/>
    <property type="match status" value="1"/>
</dbReference>
<evidence type="ECO:0000256" key="6">
    <source>
        <dbReference type="ARBA" id="ARBA00022525"/>
    </source>
</evidence>
<evidence type="ECO:0000256" key="10">
    <source>
        <dbReference type="ARBA" id="ARBA00022729"/>
    </source>
</evidence>
<evidence type="ECO:0000256" key="9">
    <source>
        <dbReference type="ARBA" id="ARBA00022723"/>
    </source>
</evidence>
<keyword evidence="6" id="KW-0964">Secreted</keyword>
<comment type="subcellular location">
    <subcellularLocation>
        <location evidence="1">Endoplasmic reticulum</location>
    </subcellularLocation>
    <subcellularLocation>
        <location evidence="3">Golgi apparatus</location>
    </subcellularLocation>
    <subcellularLocation>
        <location evidence="2">Lysosome</location>
    </subcellularLocation>
    <subcellularLocation>
        <location evidence="4">Secreted</location>
    </subcellularLocation>
</comment>
<dbReference type="Pfam" id="PF04389">
    <property type="entry name" value="Peptidase_M28"/>
    <property type="match status" value="1"/>
</dbReference>
<dbReference type="InterPro" id="IPR007484">
    <property type="entry name" value="Peptidase_M28"/>
</dbReference>
<evidence type="ECO:0000256" key="16">
    <source>
        <dbReference type="ARBA" id="ARBA00023145"/>
    </source>
</evidence>
<evidence type="ECO:0000256" key="13">
    <source>
        <dbReference type="ARBA" id="ARBA00022833"/>
    </source>
</evidence>
<sequence>MAIKLEEPHLKLIEAVSAERLMAFTERLSAEVRLSGSEEELRAFQFAKEKMDEFDVETELSFHKGLISLPVEAGLTVKGENLACITHSMSASTGEEGINGELLYVKELQGILSSEGKIILTEGIATPGAVEIAEKSGALAAIFINGPLTHEMTVSRVWGNPTPETRKEFPSIPVISVAEHEGNRLKILLEAASEDLEAWLKTVVDTGWRPIPTLVAEIKGEVEPEKFILFSGHIDSWHYGAMDNAGANATMLEVARLIKEQQLPLRRSLRIVFWSGHSHGRYSGSTHYCDSHWEDIHENCLLHVYIDSVGGKGAAILGESNCMAETKVYGGSFVEALTDEKFIGKRFGRGGDQSFWGAGVPALFMGLSEQPLSDDLASRTLVKLFGGVKSGGFGWWWHTTEDTLDKLDKENLRRDCQVYMAVIYDACSRKVMPLNHAEGVRELKSALEGYAEIAGNRLDFRKALERAETLEKLGEEINQIVLETDWPDEDAKSINQQMLEISHQLIPLNYVSGDVYDQDLAMNQPVLPLLKDVILLAETSPGSDAELEWQTILKRRLNKVEHGLLQAIKTARLLVNY</sequence>
<keyword evidence="23" id="KW-1185">Reference proteome</keyword>